<dbReference type="Gene3D" id="1.10.3890.10">
    <property type="entry name" value="HflD-like"/>
    <property type="match status" value="1"/>
</dbReference>
<name>A0ABW5QQG3_9HYPH</name>
<keyword evidence="2" id="KW-1185">Reference proteome</keyword>
<organism evidence="1 2">
    <name type="scientific">Devosia albogilva</name>
    <dbReference type="NCBI Taxonomy" id="429726"/>
    <lineage>
        <taxon>Bacteria</taxon>
        <taxon>Pseudomonadati</taxon>
        <taxon>Pseudomonadota</taxon>
        <taxon>Alphaproteobacteria</taxon>
        <taxon>Hyphomicrobiales</taxon>
        <taxon>Devosiaceae</taxon>
        <taxon>Devosia</taxon>
    </lineage>
</organism>
<reference evidence="2" key="1">
    <citation type="journal article" date="2019" name="Int. J. Syst. Evol. Microbiol.">
        <title>The Global Catalogue of Microorganisms (GCM) 10K type strain sequencing project: providing services to taxonomists for standard genome sequencing and annotation.</title>
        <authorList>
            <consortium name="The Broad Institute Genomics Platform"/>
            <consortium name="The Broad Institute Genome Sequencing Center for Infectious Disease"/>
            <person name="Wu L."/>
            <person name="Ma J."/>
        </authorList>
    </citation>
    <scope>NUCLEOTIDE SEQUENCE [LARGE SCALE GENOMIC DNA]</scope>
    <source>
        <strain evidence="2">CCM 7427</strain>
    </source>
</reference>
<proteinExistence type="predicted"/>
<comment type="caution">
    <text evidence="1">The sequence shown here is derived from an EMBL/GenBank/DDBJ whole genome shotgun (WGS) entry which is preliminary data.</text>
</comment>
<dbReference type="Pfam" id="PF04356">
    <property type="entry name" value="DUF489"/>
    <property type="match status" value="1"/>
</dbReference>
<accession>A0ABW5QQG3</accession>
<sequence length="66" mass="7902">MRACLFTGLQLAHLWKQLGGSSWSMIFSKRKLLQDIQALARLQYQVYRPMLQRIYFYVYSKIKESV</sequence>
<dbReference type="RefSeq" id="WP_386835780.1">
    <property type="nucleotide sequence ID" value="NZ_JBHUNP010000005.1"/>
</dbReference>
<evidence type="ECO:0000313" key="2">
    <source>
        <dbReference type="Proteomes" id="UP001597521"/>
    </source>
</evidence>
<dbReference type="SUPFAM" id="SSF101322">
    <property type="entry name" value="YcfC-like"/>
    <property type="match status" value="1"/>
</dbReference>
<dbReference type="InterPro" id="IPR035932">
    <property type="entry name" value="HflD-like_sf"/>
</dbReference>
<protein>
    <submittedName>
        <fullName evidence="1">DUF489 family protein</fullName>
    </submittedName>
</protein>
<evidence type="ECO:0000313" key="1">
    <source>
        <dbReference type="EMBL" id="MFD2649964.1"/>
    </source>
</evidence>
<dbReference type="InterPro" id="IPR007451">
    <property type="entry name" value="HflD"/>
</dbReference>
<gene>
    <name evidence="1" type="ORF">ACFSX5_19480</name>
</gene>
<dbReference type="EMBL" id="JBHUNP010000005">
    <property type="protein sequence ID" value="MFD2649964.1"/>
    <property type="molecule type" value="Genomic_DNA"/>
</dbReference>
<dbReference type="Proteomes" id="UP001597521">
    <property type="component" value="Unassembled WGS sequence"/>
</dbReference>